<protein>
    <submittedName>
        <fullName evidence="1">Type II toxin-antitoxin system VapC family toxin</fullName>
    </submittedName>
</protein>
<keyword evidence="2" id="KW-1185">Reference proteome</keyword>
<evidence type="ECO:0000313" key="1">
    <source>
        <dbReference type="EMBL" id="QDH14106.1"/>
    </source>
</evidence>
<proteinExistence type="predicted"/>
<evidence type="ECO:0000313" key="2">
    <source>
        <dbReference type="Proteomes" id="UP000318709"/>
    </source>
</evidence>
<sequence>MGGRHKQINHEISLEIYMDELDNHRRKSLEAVLYNFVVITFDHEDGVHEIDICRLFWTVNWGRIPLKKFMKVLEEGGKKLAAEDGETPE</sequence>
<dbReference type="RefSeq" id="WP_141443810.1">
    <property type="nucleotide sequence ID" value="NZ_CP038231.1"/>
</dbReference>
<accession>A0A4Y6UC95</accession>
<dbReference type="AlphaFoldDB" id="A0A4Y6UC95"/>
<gene>
    <name evidence="1" type="ORF">E3E12_07835</name>
</gene>
<organism evidence="1 2">
    <name type="scientific">Formicincola oecophyllae</name>
    <dbReference type="NCBI Taxonomy" id="2558361"/>
    <lineage>
        <taxon>Bacteria</taxon>
        <taxon>Pseudomonadati</taxon>
        <taxon>Pseudomonadota</taxon>
        <taxon>Alphaproteobacteria</taxon>
        <taxon>Acetobacterales</taxon>
        <taxon>Acetobacteraceae</taxon>
        <taxon>Formicincola</taxon>
    </lineage>
</organism>
<dbReference type="EMBL" id="CP038231">
    <property type="protein sequence ID" value="QDH14106.1"/>
    <property type="molecule type" value="Genomic_DNA"/>
</dbReference>
<name>A0A4Y6UC95_9PROT</name>
<reference evidence="1 2" key="1">
    <citation type="submission" date="2019-03" db="EMBL/GenBank/DDBJ databases">
        <title>The complete genome sequence of Swingsia_sp. F3b2 LMG30590(T).</title>
        <authorList>
            <person name="Chua K.-O."/>
            <person name="Chan K.-G."/>
            <person name="See-Too W.-S."/>
        </authorList>
    </citation>
    <scope>NUCLEOTIDE SEQUENCE [LARGE SCALE GENOMIC DNA]</scope>
    <source>
        <strain evidence="1 2">F3b2</strain>
    </source>
</reference>
<dbReference type="KEGG" id="swf:E3E12_07835"/>
<dbReference type="Proteomes" id="UP000318709">
    <property type="component" value="Chromosome"/>
</dbReference>